<proteinExistence type="predicted"/>
<evidence type="ECO:0000313" key="1">
    <source>
        <dbReference type="EMBL" id="CAL1387225.1"/>
    </source>
</evidence>
<gene>
    <name evidence="1" type="ORF">LTRI10_LOCUS28222</name>
</gene>
<sequence length="86" mass="9972">MVDWWWVTGKALAYARDGECRQRTRIEHQNQNGKVESLLRLHFDSGRAHMAVRSQWGSNTSSSSILSKYRVPQWVKVRARSLSLSL</sequence>
<organism evidence="1 2">
    <name type="scientific">Linum trigynum</name>
    <dbReference type="NCBI Taxonomy" id="586398"/>
    <lineage>
        <taxon>Eukaryota</taxon>
        <taxon>Viridiplantae</taxon>
        <taxon>Streptophyta</taxon>
        <taxon>Embryophyta</taxon>
        <taxon>Tracheophyta</taxon>
        <taxon>Spermatophyta</taxon>
        <taxon>Magnoliopsida</taxon>
        <taxon>eudicotyledons</taxon>
        <taxon>Gunneridae</taxon>
        <taxon>Pentapetalae</taxon>
        <taxon>rosids</taxon>
        <taxon>fabids</taxon>
        <taxon>Malpighiales</taxon>
        <taxon>Linaceae</taxon>
        <taxon>Linum</taxon>
    </lineage>
</organism>
<dbReference type="Proteomes" id="UP001497516">
    <property type="component" value="Chromosome 5"/>
</dbReference>
<protein>
    <submittedName>
        <fullName evidence="1">Uncharacterized protein</fullName>
    </submittedName>
</protein>
<reference evidence="1 2" key="1">
    <citation type="submission" date="2024-04" db="EMBL/GenBank/DDBJ databases">
        <authorList>
            <person name="Fracassetti M."/>
        </authorList>
    </citation>
    <scope>NUCLEOTIDE SEQUENCE [LARGE SCALE GENOMIC DNA]</scope>
</reference>
<evidence type="ECO:0000313" key="2">
    <source>
        <dbReference type="Proteomes" id="UP001497516"/>
    </source>
</evidence>
<keyword evidence="2" id="KW-1185">Reference proteome</keyword>
<dbReference type="AlphaFoldDB" id="A0AAV2EMR7"/>
<accession>A0AAV2EMR7</accession>
<name>A0AAV2EMR7_9ROSI</name>
<dbReference type="EMBL" id="OZ034818">
    <property type="protein sequence ID" value="CAL1387225.1"/>
    <property type="molecule type" value="Genomic_DNA"/>
</dbReference>